<dbReference type="InterPro" id="IPR000182">
    <property type="entry name" value="GNAT_dom"/>
</dbReference>
<dbReference type="SUPFAM" id="SSF55729">
    <property type="entry name" value="Acyl-CoA N-acyltransferases (Nat)"/>
    <property type="match status" value="1"/>
</dbReference>
<gene>
    <name evidence="2" type="ORF">J4P90_04540</name>
</gene>
<dbReference type="CDD" id="cd04301">
    <property type="entry name" value="NAT_SF"/>
    <property type="match status" value="1"/>
</dbReference>
<dbReference type="PROSITE" id="PS51186">
    <property type="entry name" value="GNAT"/>
    <property type="match status" value="1"/>
</dbReference>
<dbReference type="PANTHER" id="PTHR47237:SF2">
    <property type="entry name" value="BLL4206 PROTEIN"/>
    <property type="match status" value="1"/>
</dbReference>
<organism evidence="2 3">
    <name type="scientific">Bacillus arachidis</name>
    <dbReference type="NCBI Taxonomy" id="2819290"/>
    <lineage>
        <taxon>Bacteria</taxon>
        <taxon>Bacillati</taxon>
        <taxon>Bacillota</taxon>
        <taxon>Bacilli</taxon>
        <taxon>Bacillales</taxon>
        <taxon>Bacillaceae</taxon>
        <taxon>Bacillus</taxon>
    </lineage>
</organism>
<dbReference type="InterPro" id="IPR016181">
    <property type="entry name" value="Acyl_CoA_acyltransferase"/>
</dbReference>
<evidence type="ECO:0000259" key="1">
    <source>
        <dbReference type="PROSITE" id="PS51186"/>
    </source>
</evidence>
<dbReference type="Proteomes" id="UP000677611">
    <property type="component" value="Unassembled WGS sequence"/>
</dbReference>
<dbReference type="Gene3D" id="3.40.630.90">
    <property type="match status" value="1"/>
</dbReference>
<feature type="domain" description="N-acetyltransferase" evidence="1">
    <location>
        <begin position="2"/>
        <end position="136"/>
    </location>
</feature>
<evidence type="ECO:0000313" key="3">
    <source>
        <dbReference type="Proteomes" id="UP000677611"/>
    </source>
</evidence>
<dbReference type="Gene3D" id="3.40.630.30">
    <property type="match status" value="1"/>
</dbReference>
<dbReference type="RefSeq" id="WP_208016862.1">
    <property type="nucleotide sequence ID" value="NZ_JAGDQJ010000006.1"/>
</dbReference>
<dbReference type="InterPro" id="IPR041496">
    <property type="entry name" value="YitH/HolE_GNAT"/>
</dbReference>
<name>A0ABS3NUA4_9BACI</name>
<protein>
    <submittedName>
        <fullName evidence="2">GNAT family N-acetyltransferase</fullName>
    </submittedName>
</protein>
<accession>A0ABS3NUA4</accession>
<keyword evidence="3" id="KW-1185">Reference proteome</keyword>
<dbReference type="PANTHER" id="PTHR47237">
    <property type="entry name" value="SLL0310 PROTEIN"/>
    <property type="match status" value="1"/>
</dbReference>
<comment type="caution">
    <text evidence="2">The sequence shown here is derived from an EMBL/GenBank/DDBJ whole genome shotgun (WGS) entry which is preliminary data.</text>
</comment>
<reference evidence="2 3" key="1">
    <citation type="submission" date="2021-03" db="EMBL/GenBank/DDBJ databases">
        <title>Identification of novel Bacillus strains.</title>
        <authorList>
            <person name="Xiao Z."/>
            <person name="Li Y."/>
            <person name="Shen J."/>
        </authorList>
    </citation>
    <scope>NUCLEOTIDE SEQUENCE [LARGE SCALE GENOMIC DNA]</scope>
    <source>
        <strain evidence="2 3">SY8</strain>
    </source>
</reference>
<proteinExistence type="predicted"/>
<dbReference type="InterPro" id="IPR052729">
    <property type="entry name" value="Acyl/Acetyltrans_Enzymes"/>
</dbReference>
<dbReference type="Pfam" id="PF18014">
    <property type="entry name" value="Acetyltransf_18"/>
    <property type="match status" value="1"/>
</dbReference>
<evidence type="ECO:0000313" key="2">
    <source>
        <dbReference type="EMBL" id="MBO1624522.1"/>
    </source>
</evidence>
<dbReference type="Pfam" id="PF13673">
    <property type="entry name" value="Acetyltransf_10"/>
    <property type="match status" value="1"/>
</dbReference>
<dbReference type="EMBL" id="JAGDQJ010000006">
    <property type="protein sequence ID" value="MBO1624522.1"/>
    <property type="molecule type" value="Genomic_DNA"/>
</dbReference>
<sequence>MITIERIEEKDIPHLIHLSELVGWDYSLEEIKTIFQSGIVYGGKNMKGECIASAAIILYGEKLASIGMVIVHPQYKGKGIGRRITEACIRNVSEKTSIMLIATEEGKPLYEKLGFQAVSHVSKYICNQYVFPRGYDRNEKHIFIEYDKGDSNGIVKLDEAALGVNRRNFIQRRIEQSEQCVVVKDKENNIVGYGMSVQTPENRIIGPIVAPSDNIATTIVHHLAKDYKGRLRIDVPEGKEFFMKVLETAGFQKVNQPPVMMKNSTQFLKRNGGLYGIAAQVFG</sequence>